<organism evidence="1 2">
    <name type="scientific">Halobacterium litoreum</name>
    <dbReference type="NCBI Taxonomy" id="2039234"/>
    <lineage>
        <taxon>Archaea</taxon>
        <taxon>Methanobacteriati</taxon>
        <taxon>Methanobacteriota</taxon>
        <taxon>Stenosarchaea group</taxon>
        <taxon>Halobacteria</taxon>
        <taxon>Halobacteriales</taxon>
        <taxon>Halobacteriaceae</taxon>
        <taxon>Halobacterium</taxon>
    </lineage>
</organism>
<sequence length="210" mass="22302">MDRRVTVAVVFAALVATSGCLGFLSGPITFSASKATVGDDALQQTEYEEAAVNSSEVTRTFSAAGQSKNVTVTNWVAMYERTVDVPVLGERRAAVFGAFASPEVSVLGQTFNPIKDYSDRELASLAQQQYSGLSIGDSVGTREVGTLNQTADVTKFEGTATLSGGQSVDVYVHVTKVKHDGDFVVAVAIYPQRLDGEQEKVDALLSGLEH</sequence>
<dbReference type="PROSITE" id="PS51257">
    <property type="entry name" value="PROKAR_LIPOPROTEIN"/>
    <property type="match status" value="1"/>
</dbReference>
<dbReference type="EMBL" id="JBHRWN010000002">
    <property type="protein sequence ID" value="MFC3476416.1"/>
    <property type="molecule type" value="Genomic_DNA"/>
</dbReference>
<reference evidence="1 2" key="1">
    <citation type="journal article" date="2019" name="Int. J. Syst. Evol. Microbiol.">
        <title>The Global Catalogue of Microorganisms (GCM) 10K type strain sequencing project: providing services to taxonomists for standard genome sequencing and annotation.</title>
        <authorList>
            <consortium name="The Broad Institute Genomics Platform"/>
            <consortium name="The Broad Institute Genome Sequencing Center for Infectious Disease"/>
            <person name="Wu L."/>
            <person name="Ma J."/>
        </authorList>
    </citation>
    <scope>NUCLEOTIDE SEQUENCE [LARGE SCALE GENOMIC DNA]</scope>
    <source>
        <strain evidence="1 2">CGMCC 1.12562</strain>
    </source>
</reference>
<gene>
    <name evidence="1" type="ORF">ACFOKC_01620</name>
</gene>
<protein>
    <submittedName>
        <fullName evidence="1">DUF6517 family protein</fullName>
    </submittedName>
</protein>
<dbReference type="Pfam" id="PF20127">
    <property type="entry name" value="DUF6517"/>
    <property type="match status" value="1"/>
</dbReference>
<comment type="caution">
    <text evidence="1">The sequence shown here is derived from an EMBL/GenBank/DDBJ whole genome shotgun (WGS) entry which is preliminary data.</text>
</comment>
<dbReference type="Proteomes" id="UP001595660">
    <property type="component" value="Unassembled WGS sequence"/>
</dbReference>
<dbReference type="InterPro" id="IPR045396">
    <property type="entry name" value="DUF6517"/>
</dbReference>
<dbReference type="AlphaFoldDB" id="A0ABD5NBF0"/>
<keyword evidence="2" id="KW-1185">Reference proteome</keyword>
<evidence type="ECO:0000313" key="2">
    <source>
        <dbReference type="Proteomes" id="UP001595660"/>
    </source>
</evidence>
<accession>A0ABD5NBF0</accession>
<proteinExistence type="predicted"/>
<name>A0ABD5NBF0_9EURY</name>
<dbReference type="GeneID" id="69117675"/>
<dbReference type="RefSeq" id="WP_232572433.1">
    <property type="nucleotide sequence ID" value="NZ_CP089466.1"/>
</dbReference>
<evidence type="ECO:0000313" key="1">
    <source>
        <dbReference type="EMBL" id="MFC3476416.1"/>
    </source>
</evidence>